<dbReference type="EMBL" id="ML739175">
    <property type="protein sequence ID" value="KAE8351338.1"/>
    <property type="molecule type" value="Genomic_DNA"/>
</dbReference>
<keyword evidence="3" id="KW-1185">Reference proteome</keyword>
<organism evidence="2 3">
    <name type="scientific">Aspergillus coremiiformis</name>
    <dbReference type="NCBI Taxonomy" id="138285"/>
    <lineage>
        <taxon>Eukaryota</taxon>
        <taxon>Fungi</taxon>
        <taxon>Dikarya</taxon>
        <taxon>Ascomycota</taxon>
        <taxon>Pezizomycotina</taxon>
        <taxon>Eurotiomycetes</taxon>
        <taxon>Eurotiomycetidae</taxon>
        <taxon>Eurotiales</taxon>
        <taxon>Aspergillaceae</taxon>
        <taxon>Aspergillus</taxon>
        <taxon>Aspergillus subgen. Circumdati</taxon>
    </lineage>
</organism>
<dbReference type="Proteomes" id="UP000327118">
    <property type="component" value="Unassembled WGS sequence"/>
</dbReference>
<proteinExistence type="predicted"/>
<accession>A0A5N6Z1N4</accession>
<gene>
    <name evidence="2" type="ORF">BDV28DRAFT_21712</name>
</gene>
<sequence>MCLEPHSSLLQHQTWMVGLFLSLLACFFLKSLVYVLLVDLPCLRFCPVPTAAERAGENEDLMLRCVVDVVIRLLLLIQQHLSFGRTGLSCARAIPCFILLMYIIWPCMYKALVLVFNTQWLQYSSWSKPDSMYTCDI</sequence>
<feature type="transmembrane region" description="Helical" evidence="1">
    <location>
        <begin position="15"/>
        <end position="40"/>
    </location>
</feature>
<protein>
    <submittedName>
        <fullName evidence="2">Uncharacterized protein</fullName>
    </submittedName>
</protein>
<evidence type="ECO:0000313" key="2">
    <source>
        <dbReference type="EMBL" id="KAE8351338.1"/>
    </source>
</evidence>
<keyword evidence="1" id="KW-0472">Membrane</keyword>
<feature type="transmembrane region" description="Helical" evidence="1">
    <location>
        <begin position="92"/>
        <end position="116"/>
    </location>
</feature>
<name>A0A5N6Z1N4_9EURO</name>
<evidence type="ECO:0000313" key="3">
    <source>
        <dbReference type="Proteomes" id="UP000327118"/>
    </source>
</evidence>
<evidence type="ECO:0000256" key="1">
    <source>
        <dbReference type="SAM" id="Phobius"/>
    </source>
</evidence>
<reference evidence="3" key="1">
    <citation type="submission" date="2019-04" db="EMBL/GenBank/DDBJ databases">
        <title>Friends and foes A comparative genomics studyof 23 Aspergillus species from section Flavi.</title>
        <authorList>
            <consortium name="DOE Joint Genome Institute"/>
            <person name="Kjaerbolling I."/>
            <person name="Vesth T."/>
            <person name="Frisvad J.C."/>
            <person name="Nybo J.L."/>
            <person name="Theobald S."/>
            <person name="Kildgaard S."/>
            <person name="Isbrandt T."/>
            <person name="Kuo A."/>
            <person name="Sato A."/>
            <person name="Lyhne E.K."/>
            <person name="Kogle M.E."/>
            <person name="Wiebenga A."/>
            <person name="Kun R.S."/>
            <person name="Lubbers R.J."/>
            <person name="Makela M.R."/>
            <person name="Barry K."/>
            <person name="Chovatia M."/>
            <person name="Clum A."/>
            <person name="Daum C."/>
            <person name="Haridas S."/>
            <person name="He G."/>
            <person name="LaButti K."/>
            <person name="Lipzen A."/>
            <person name="Mondo S."/>
            <person name="Riley R."/>
            <person name="Salamov A."/>
            <person name="Simmons B.A."/>
            <person name="Magnuson J.K."/>
            <person name="Henrissat B."/>
            <person name="Mortensen U.H."/>
            <person name="Larsen T.O."/>
            <person name="Devries R.P."/>
            <person name="Grigoriev I.V."/>
            <person name="Machida M."/>
            <person name="Baker S.E."/>
            <person name="Andersen M.R."/>
        </authorList>
    </citation>
    <scope>NUCLEOTIDE SEQUENCE [LARGE SCALE GENOMIC DNA]</scope>
    <source>
        <strain evidence="3">CBS 553.77</strain>
    </source>
</reference>
<dbReference type="AlphaFoldDB" id="A0A5N6Z1N4"/>
<keyword evidence="1" id="KW-0812">Transmembrane</keyword>
<keyword evidence="1" id="KW-1133">Transmembrane helix</keyword>